<dbReference type="Gramene" id="TraesCS7D02G467400.1">
    <property type="protein sequence ID" value="TraesCS7D02G467400.1"/>
    <property type="gene ID" value="TraesCS7D02G467400"/>
</dbReference>
<dbReference type="InterPro" id="IPR056592">
    <property type="entry name" value="Beta-prop_At3g26010-like"/>
</dbReference>
<dbReference type="RefSeq" id="XP_044440591.1">
    <property type="nucleotide sequence ID" value="XM_044584656.1"/>
</dbReference>
<reference evidence="3" key="1">
    <citation type="submission" date="2018-08" db="EMBL/GenBank/DDBJ databases">
        <authorList>
            <person name="Rossello M."/>
        </authorList>
    </citation>
    <scope>NUCLEOTIDE SEQUENCE [LARGE SCALE GENOMIC DNA]</scope>
    <source>
        <strain evidence="3">cv. Chinese Spring</strain>
    </source>
</reference>
<proteinExistence type="predicted"/>
<evidence type="ECO:0000259" key="2">
    <source>
        <dbReference type="SMART" id="SM00256"/>
    </source>
</evidence>
<gene>
    <name evidence="3" type="primary">LOC123166849</name>
</gene>
<dbReference type="Pfam" id="PF24750">
    <property type="entry name" value="b-prop_At3g26010-like"/>
    <property type="match status" value="1"/>
</dbReference>
<dbReference type="KEGG" id="taes:123166849"/>
<dbReference type="InterPro" id="IPR036047">
    <property type="entry name" value="F-box-like_dom_sf"/>
</dbReference>
<dbReference type="SMART" id="SM00256">
    <property type="entry name" value="FBOX"/>
    <property type="match status" value="1"/>
</dbReference>
<dbReference type="InterPro" id="IPR055290">
    <property type="entry name" value="At3g26010-like"/>
</dbReference>
<sequence length="396" mass="44264">MSAPADRSTPWEEGRTSVRIRSSSSAPCGTAAERLTEDLIVEILSHVPAKSLYRFKCVSNHWLSLIHHPDHSKKLPQTLAGFFYTGTDVERLPKSALHFANVSGRSCPAIDTSFAFLLSHRQVDLLDCCGGLLLCRWHSVGGDECPYIVCNPAREEWVMLPEPSQAEARKVSIVRLGFDPAVSSHFYVFVLMDYVRRVSYTIAAVDVYSSETRRWVRKERGLNESIGHLGGQYQSTVFLKGCLHFIAYGSRPSPICVAAVDTEGKTSTTFCIPSYVPNGILQQSQGCLHYSSFQSEDGLVLRLVVNVVKDYETKDWMLKHTTKTKYLSGGIHFNGYRVIGVHPECDLIFFTAGRATEVMCYNMNSREVKVTSKLEDGGPPYLPYVPLYAELQSLLM</sequence>
<reference evidence="3" key="2">
    <citation type="submission" date="2018-10" db="UniProtKB">
        <authorList>
            <consortium name="EnsemblPlants"/>
        </authorList>
    </citation>
    <scope>IDENTIFICATION</scope>
</reference>
<dbReference type="Pfam" id="PF00646">
    <property type="entry name" value="F-box"/>
    <property type="match status" value="1"/>
</dbReference>
<dbReference type="AlphaFoldDB" id="A0A3B6TXR5"/>
<dbReference type="Gramene" id="TraesMAC7D03G04456000.1">
    <property type="protein sequence ID" value="TraesMAC7D03G04456000.1"/>
    <property type="gene ID" value="TraesMAC7D03G04456000"/>
</dbReference>
<dbReference type="Gramene" id="TraesJAG7D03G04448100.1">
    <property type="protein sequence ID" value="TraesJAG7D03G04448100.1"/>
    <property type="gene ID" value="TraesJAG7D03G04448100"/>
</dbReference>
<dbReference type="Gramene" id="TraesROB_scaffold_086256_01G000100.1">
    <property type="protein sequence ID" value="TraesROB_scaffold_086256_01G000100.1"/>
    <property type="gene ID" value="TraesROB_scaffold_086256_01G000100"/>
</dbReference>
<dbReference type="Gramene" id="TraesARI7D03G04541910.1">
    <property type="protein sequence ID" value="TraesARI7D03G04541910.1"/>
    <property type="gene ID" value="TraesARI7D03G04541910"/>
</dbReference>
<keyword evidence="4" id="KW-1185">Reference proteome</keyword>
<dbReference type="Gramene" id="TraesWEE_scaffold_035778_01G000200.1">
    <property type="protein sequence ID" value="TraesWEE_scaffold_035778_01G000200.1"/>
    <property type="gene ID" value="TraesWEE_scaffold_035778_01G000200"/>
</dbReference>
<dbReference type="Gramene" id="TraesSYM7D03G04519180.1">
    <property type="protein sequence ID" value="TraesSYM7D03G04519180.1"/>
    <property type="gene ID" value="TraesSYM7D03G04519180"/>
</dbReference>
<dbReference type="InterPro" id="IPR017451">
    <property type="entry name" value="F-box-assoc_interact_dom"/>
</dbReference>
<dbReference type="NCBIfam" id="TIGR01640">
    <property type="entry name" value="F_box_assoc_1"/>
    <property type="match status" value="1"/>
</dbReference>
<dbReference type="Gramene" id="TraesPARA_EIv1.0_2621310.1">
    <property type="protein sequence ID" value="TraesPARA_EIv1.0_2621310.1.CDS"/>
    <property type="gene ID" value="TraesPARA_EIv1.0_2621310"/>
</dbReference>
<dbReference type="Gramene" id="TraesRN7D0101138200.1">
    <property type="protein sequence ID" value="TraesRN7D0101138200.1"/>
    <property type="gene ID" value="TraesRN7D0101138200"/>
</dbReference>
<evidence type="ECO:0000313" key="4">
    <source>
        <dbReference type="Proteomes" id="UP000019116"/>
    </source>
</evidence>
<dbReference type="PANTHER" id="PTHR35546:SF50">
    <property type="entry name" value="F-BOX DOMAIN-CONTAINING PROTEIN"/>
    <property type="match status" value="1"/>
</dbReference>
<dbReference type="Gramene" id="TraesCLE_scaffold_036472_01G000200.1">
    <property type="protein sequence ID" value="TraesCLE_scaffold_036472_01G000200.1"/>
    <property type="gene ID" value="TraesCLE_scaffold_036472_01G000200"/>
</dbReference>
<feature type="domain" description="F-box" evidence="2">
    <location>
        <begin position="35"/>
        <end position="75"/>
    </location>
</feature>
<dbReference type="GeneID" id="123166849"/>
<dbReference type="STRING" id="4565.A0A3B6TXR5"/>
<evidence type="ECO:0000313" key="3">
    <source>
        <dbReference type="EnsemblPlants" id="TraesCS7D02G467400.1"/>
    </source>
</evidence>
<name>A0A3B6TXR5_WHEAT</name>
<organism evidence="3">
    <name type="scientific">Triticum aestivum</name>
    <name type="common">Wheat</name>
    <dbReference type="NCBI Taxonomy" id="4565"/>
    <lineage>
        <taxon>Eukaryota</taxon>
        <taxon>Viridiplantae</taxon>
        <taxon>Streptophyta</taxon>
        <taxon>Embryophyta</taxon>
        <taxon>Tracheophyta</taxon>
        <taxon>Spermatophyta</taxon>
        <taxon>Magnoliopsida</taxon>
        <taxon>Liliopsida</taxon>
        <taxon>Poales</taxon>
        <taxon>Poaceae</taxon>
        <taxon>BOP clade</taxon>
        <taxon>Pooideae</taxon>
        <taxon>Triticodae</taxon>
        <taxon>Triticeae</taxon>
        <taxon>Triticinae</taxon>
        <taxon>Triticum</taxon>
    </lineage>
</organism>
<dbReference type="EnsemblPlants" id="TraesCS7D02G467400.1">
    <property type="protein sequence ID" value="TraesCS7D02G467400.1"/>
    <property type="gene ID" value="TraesCS7D02G467400"/>
</dbReference>
<feature type="region of interest" description="Disordered" evidence="1">
    <location>
        <begin position="1"/>
        <end position="25"/>
    </location>
</feature>
<evidence type="ECO:0000256" key="1">
    <source>
        <dbReference type="SAM" id="MobiDB-lite"/>
    </source>
</evidence>
<dbReference type="Gramene" id="TraesCAD_scaffold_159717_01G000200.1">
    <property type="protein sequence ID" value="TraesCAD_scaffold_159717_01G000200.1"/>
    <property type="gene ID" value="TraesCAD_scaffold_159717_01G000200"/>
</dbReference>
<dbReference type="Proteomes" id="UP000019116">
    <property type="component" value="Chromosome 7D"/>
</dbReference>
<protein>
    <recommendedName>
        <fullName evidence="2">F-box domain-containing protein</fullName>
    </recommendedName>
</protein>
<dbReference type="InterPro" id="IPR001810">
    <property type="entry name" value="F-box_dom"/>
</dbReference>
<dbReference type="OMA" id="MRGELCY"/>
<dbReference type="PANTHER" id="PTHR35546">
    <property type="entry name" value="F-BOX PROTEIN INTERACTION DOMAIN PROTEIN-RELATED"/>
    <property type="match status" value="1"/>
</dbReference>
<dbReference type="OrthoDB" id="581708at2759"/>
<dbReference type="Gramene" id="TraesCS7D03G1109200.1">
    <property type="protein sequence ID" value="TraesCS7D03G1109200.1.CDS"/>
    <property type="gene ID" value="TraesCS7D03G1109200"/>
</dbReference>
<accession>A0A3B6TXR5</accession>
<dbReference type="SUPFAM" id="SSF81383">
    <property type="entry name" value="F-box domain"/>
    <property type="match status" value="1"/>
</dbReference>
<dbReference type="Gene3D" id="1.20.1280.50">
    <property type="match status" value="1"/>
</dbReference>